<dbReference type="Proteomes" id="UP000660021">
    <property type="component" value="Unassembled WGS sequence"/>
</dbReference>
<evidence type="ECO:0000256" key="1">
    <source>
        <dbReference type="ARBA" id="ARBA00001946"/>
    </source>
</evidence>
<dbReference type="Gene3D" id="2.60.200.40">
    <property type="match status" value="1"/>
</dbReference>
<proteinExistence type="inferred from homology"/>
<keyword evidence="6" id="KW-0547">Nucleotide-binding</keyword>
<evidence type="ECO:0000256" key="8">
    <source>
        <dbReference type="ARBA" id="ARBA00022840"/>
    </source>
</evidence>
<keyword evidence="5" id="KW-0479">Metal-binding</keyword>
<keyword evidence="8" id="KW-0067">ATP-binding</keyword>
<dbReference type="Pfam" id="PF00781">
    <property type="entry name" value="DAGK_cat"/>
    <property type="match status" value="1"/>
</dbReference>
<keyword evidence="9" id="KW-0460">Magnesium</keyword>
<dbReference type="PROSITE" id="PS50146">
    <property type="entry name" value="DAGK"/>
    <property type="match status" value="1"/>
</dbReference>
<dbReference type="InterPro" id="IPR005218">
    <property type="entry name" value="Diacylglycerol/lipid_kinase"/>
</dbReference>
<comment type="cofactor">
    <cofactor evidence="1">
        <name>Mg(2+)</name>
        <dbReference type="ChEBI" id="CHEBI:18420"/>
    </cofactor>
</comment>
<comment type="caution">
    <text evidence="14">The sequence shown here is derived from an EMBL/GenBank/DDBJ whole genome shotgun (WGS) entry which is preliminary data.</text>
</comment>
<comment type="similarity">
    <text evidence="2">Belongs to the diacylglycerol/lipid kinase family.</text>
</comment>
<reference evidence="14 15" key="1">
    <citation type="submission" date="2020-08" db="EMBL/GenBank/DDBJ databases">
        <title>Genome public.</title>
        <authorList>
            <person name="Liu C."/>
            <person name="Sun Q."/>
        </authorList>
    </citation>
    <scope>NUCLEOTIDE SEQUENCE [LARGE SCALE GENOMIC DNA]</scope>
    <source>
        <strain evidence="14 15">New-38</strain>
    </source>
</reference>
<dbReference type="SMART" id="SM00046">
    <property type="entry name" value="DAGKc"/>
    <property type="match status" value="1"/>
</dbReference>
<dbReference type="EMBL" id="JACOPR010000002">
    <property type="protein sequence ID" value="MBC5730098.1"/>
    <property type="molecule type" value="Genomic_DNA"/>
</dbReference>
<name>A0ABR7HRG9_9FIRM</name>
<dbReference type="InterPro" id="IPR050187">
    <property type="entry name" value="Lipid_Phosphate_FormReg"/>
</dbReference>
<organism evidence="14 15">
    <name type="scientific">Pseudoflavonifractor hominis</name>
    <dbReference type="NCBI Taxonomy" id="2763059"/>
    <lineage>
        <taxon>Bacteria</taxon>
        <taxon>Bacillati</taxon>
        <taxon>Bacillota</taxon>
        <taxon>Clostridia</taxon>
        <taxon>Eubacteriales</taxon>
        <taxon>Oscillospiraceae</taxon>
        <taxon>Pseudoflavonifractor</taxon>
    </lineage>
</organism>
<dbReference type="RefSeq" id="WP_101692669.1">
    <property type="nucleotide sequence ID" value="NZ_JACOPR010000002.1"/>
</dbReference>
<dbReference type="NCBIfam" id="TIGR00147">
    <property type="entry name" value="YegS/Rv2252/BmrU family lipid kinase"/>
    <property type="match status" value="1"/>
</dbReference>
<dbReference type="Gene3D" id="3.40.50.10330">
    <property type="entry name" value="Probable inorganic polyphosphate/atp-NAD kinase, domain 1"/>
    <property type="match status" value="1"/>
</dbReference>
<evidence type="ECO:0000256" key="11">
    <source>
        <dbReference type="ARBA" id="ARBA00023209"/>
    </source>
</evidence>
<keyword evidence="7 14" id="KW-0418">Kinase</keyword>
<evidence type="ECO:0000256" key="12">
    <source>
        <dbReference type="ARBA" id="ARBA00023264"/>
    </source>
</evidence>
<accession>A0ABR7HRG9</accession>
<dbReference type="InterPro" id="IPR045540">
    <property type="entry name" value="YegS/DAGK_C"/>
</dbReference>
<evidence type="ECO:0000256" key="2">
    <source>
        <dbReference type="ARBA" id="ARBA00005983"/>
    </source>
</evidence>
<evidence type="ECO:0000256" key="6">
    <source>
        <dbReference type="ARBA" id="ARBA00022741"/>
    </source>
</evidence>
<keyword evidence="12" id="KW-1208">Phospholipid metabolism</keyword>
<dbReference type="PANTHER" id="PTHR12358">
    <property type="entry name" value="SPHINGOSINE KINASE"/>
    <property type="match status" value="1"/>
</dbReference>
<dbReference type="InterPro" id="IPR001206">
    <property type="entry name" value="Diacylglycerol_kinase_cat_dom"/>
</dbReference>
<evidence type="ECO:0000256" key="10">
    <source>
        <dbReference type="ARBA" id="ARBA00023098"/>
    </source>
</evidence>
<evidence type="ECO:0000256" key="5">
    <source>
        <dbReference type="ARBA" id="ARBA00022723"/>
    </source>
</evidence>
<dbReference type="SUPFAM" id="SSF111331">
    <property type="entry name" value="NAD kinase/diacylglycerol kinase-like"/>
    <property type="match status" value="1"/>
</dbReference>
<sequence>MKRLLFIYNPHAGKGRSKSHISDVVDCFTRQGWLVTIHPTQGKADAAAVAADLGGSFDRVVCCGGDGTLHETITGLMGLTNRPPVGYIPAGTTNDFSRNLHLPRSLAGRMETAGAGVPRPVDIGRFNGEYFIYVAAFGAFTDVAYDTPQPFKNAFGHLAYVLEGAARLPSLQSYRLRVEHDGGTEEGDFLFGMVSNTVSVGGFKGANTERVELDDGQFEVVLIRQPQNAAQLQSIVMGLMQAKPEPGGAVVAFQTTRLRVTCAGELPWTLDGEYGGAPRVAEIENLPRAVEIVYGK</sequence>
<keyword evidence="3" id="KW-0444">Lipid biosynthesis</keyword>
<protein>
    <submittedName>
        <fullName evidence="14">Diacylglycerol kinase family lipid kinase</fullName>
    </submittedName>
</protein>
<dbReference type="Pfam" id="PF19279">
    <property type="entry name" value="YegS_C"/>
    <property type="match status" value="1"/>
</dbReference>
<keyword evidence="15" id="KW-1185">Reference proteome</keyword>
<gene>
    <name evidence="14" type="ORF">H8S34_04530</name>
</gene>
<evidence type="ECO:0000313" key="14">
    <source>
        <dbReference type="EMBL" id="MBC5730098.1"/>
    </source>
</evidence>
<feature type="domain" description="DAGKc" evidence="13">
    <location>
        <begin position="1"/>
        <end position="130"/>
    </location>
</feature>
<evidence type="ECO:0000313" key="15">
    <source>
        <dbReference type="Proteomes" id="UP000660021"/>
    </source>
</evidence>
<evidence type="ECO:0000256" key="9">
    <source>
        <dbReference type="ARBA" id="ARBA00022842"/>
    </source>
</evidence>
<dbReference type="InterPro" id="IPR016064">
    <property type="entry name" value="NAD/diacylglycerol_kinase_sf"/>
</dbReference>
<dbReference type="InterPro" id="IPR017438">
    <property type="entry name" value="ATP-NAD_kinase_N"/>
</dbReference>
<evidence type="ECO:0000256" key="7">
    <source>
        <dbReference type="ARBA" id="ARBA00022777"/>
    </source>
</evidence>
<dbReference type="PANTHER" id="PTHR12358:SF106">
    <property type="entry name" value="LIPID KINASE YEGS"/>
    <property type="match status" value="1"/>
</dbReference>
<keyword evidence="4" id="KW-0808">Transferase</keyword>
<dbReference type="GO" id="GO:0016301">
    <property type="term" value="F:kinase activity"/>
    <property type="evidence" value="ECO:0007669"/>
    <property type="project" value="UniProtKB-KW"/>
</dbReference>
<evidence type="ECO:0000259" key="13">
    <source>
        <dbReference type="PROSITE" id="PS50146"/>
    </source>
</evidence>
<evidence type="ECO:0000256" key="3">
    <source>
        <dbReference type="ARBA" id="ARBA00022516"/>
    </source>
</evidence>
<evidence type="ECO:0000256" key="4">
    <source>
        <dbReference type="ARBA" id="ARBA00022679"/>
    </source>
</evidence>
<keyword evidence="11" id="KW-0594">Phospholipid biosynthesis</keyword>
<keyword evidence="10" id="KW-0443">Lipid metabolism</keyword>